<proteinExistence type="predicted"/>
<protein>
    <submittedName>
        <fullName evidence="1">Uncharacterized protein</fullName>
    </submittedName>
</protein>
<organism evidence="1 2">
    <name type="scientific">Rubus argutus</name>
    <name type="common">Southern blackberry</name>
    <dbReference type="NCBI Taxonomy" id="59490"/>
    <lineage>
        <taxon>Eukaryota</taxon>
        <taxon>Viridiplantae</taxon>
        <taxon>Streptophyta</taxon>
        <taxon>Embryophyta</taxon>
        <taxon>Tracheophyta</taxon>
        <taxon>Spermatophyta</taxon>
        <taxon>Magnoliopsida</taxon>
        <taxon>eudicotyledons</taxon>
        <taxon>Gunneridae</taxon>
        <taxon>Pentapetalae</taxon>
        <taxon>rosids</taxon>
        <taxon>fabids</taxon>
        <taxon>Rosales</taxon>
        <taxon>Rosaceae</taxon>
        <taxon>Rosoideae</taxon>
        <taxon>Rosoideae incertae sedis</taxon>
        <taxon>Rubus</taxon>
    </lineage>
</organism>
<dbReference type="EMBL" id="JBEDUW010000005">
    <property type="protein sequence ID" value="KAK9926429.1"/>
    <property type="molecule type" value="Genomic_DNA"/>
</dbReference>
<reference evidence="1 2" key="1">
    <citation type="journal article" date="2023" name="G3 (Bethesda)">
        <title>A chromosome-length genome assembly and annotation of blackberry (Rubus argutus, cv. 'Hillquist').</title>
        <authorList>
            <person name="Bruna T."/>
            <person name="Aryal R."/>
            <person name="Dudchenko O."/>
            <person name="Sargent D.J."/>
            <person name="Mead D."/>
            <person name="Buti M."/>
            <person name="Cavallini A."/>
            <person name="Hytonen T."/>
            <person name="Andres J."/>
            <person name="Pham M."/>
            <person name="Weisz D."/>
            <person name="Mascagni F."/>
            <person name="Usai G."/>
            <person name="Natali L."/>
            <person name="Bassil N."/>
            <person name="Fernandez G.E."/>
            <person name="Lomsadze A."/>
            <person name="Armour M."/>
            <person name="Olukolu B."/>
            <person name="Poorten T."/>
            <person name="Britton C."/>
            <person name="Davik J."/>
            <person name="Ashrafi H."/>
            <person name="Aiden E.L."/>
            <person name="Borodovsky M."/>
            <person name="Worthington M."/>
        </authorList>
    </citation>
    <scope>NUCLEOTIDE SEQUENCE [LARGE SCALE GENOMIC DNA]</scope>
    <source>
        <strain evidence="1">PI 553951</strain>
    </source>
</reference>
<accession>A0AAW1WRZ6</accession>
<sequence>MGNCIAPHRLIRNKFKARPRANERVLLRIVKNEGKVLKYMKRPRVVDEDVSNLQATDCSHSMDMVESSCRNRIKVIITKQQLQELLCKKVSVEEVLLRIQFREAENSNGADAAATRWMPALETIPET</sequence>
<keyword evidence="2" id="KW-1185">Reference proteome</keyword>
<name>A0AAW1WRZ6_RUBAR</name>
<dbReference type="Proteomes" id="UP001457282">
    <property type="component" value="Unassembled WGS sequence"/>
</dbReference>
<gene>
    <name evidence="1" type="ORF">M0R45_023661</name>
</gene>
<comment type="caution">
    <text evidence="1">The sequence shown here is derived from an EMBL/GenBank/DDBJ whole genome shotgun (WGS) entry which is preliminary data.</text>
</comment>
<dbReference type="AlphaFoldDB" id="A0AAW1WRZ6"/>
<evidence type="ECO:0000313" key="2">
    <source>
        <dbReference type="Proteomes" id="UP001457282"/>
    </source>
</evidence>
<evidence type="ECO:0000313" key="1">
    <source>
        <dbReference type="EMBL" id="KAK9926429.1"/>
    </source>
</evidence>